<dbReference type="Gramene" id="KZM83215">
    <property type="protein sequence ID" value="KZM83215"/>
    <property type="gene ID" value="DCAR_030784"/>
</dbReference>
<gene>
    <name evidence="2" type="ORF">DCAR_0935760</name>
</gene>
<feature type="compositionally biased region" description="Basic and acidic residues" evidence="1">
    <location>
        <begin position="403"/>
        <end position="412"/>
    </location>
</feature>
<reference evidence="2" key="2">
    <citation type="submission" date="2022-03" db="EMBL/GenBank/DDBJ databases">
        <title>Draft title - Genomic analysis of global carrot germplasm unveils the trajectory of domestication and the origin of high carotenoid orange carrot.</title>
        <authorList>
            <person name="Iorizzo M."/>
            <person name="Ellison S."/>
            <person name="Senalik D."/>
            <person name="Macko-Podgorni A."/>
            <person name="Grzebelus D."/>
            <person name="Bostan H."/>
            <person name="Rolling W."/>
            <person name="Curaba J."/>
            <person name="Simon P."/>
        </authorList>
    </citation>
    <scope>NUCLEOTIDE SEQUENCE</scope>
    <source>
        <tissue evidence="2">Leaf</tissue>
    </source>
</reference>
<dbReference type="CDD" id="cd16454">
    <property type="entry name" value="RING-H2_PA-TM-RING"/>
    <property type="match status" value="1"/>
</dbReference>
<organism evidence="2 3">
    <name type="scientific">Daucus carota subsp. sativus</name>
    <name type="common">Carrot</name>
    <dbReference type="NCBI Taxonomy" id="79200"/>
    <lineage>
        <taxon>Eukaryota</taxon>
        <taxon>Viridiplantae</taxon>
        <taxon>Streptophyta</taxon>
        <taxon>Embryophyta</taxon>
        <taxon>Tracheophyta</taxon>
        <taxon>Spermatophyta</taxon>
        <taxon>Magnoliopsida</taxon>
        <taxon>eudicotyledons</taxon>
        <taxon>Gunneridae</taxon>
        <taxon>Pentapetalae</taxon>
        <taxon>asterids</taxon>
        <taxon>campanulids</taxon>
        <taxon>Apiales</taxon>
        <taxon>Apiaceae</taxon>
        <taxon>Apioideae</taxon>
        <taxon>Scandiceae</taxon>
        <taxon>Daucinae</taxon>
        <taxon>Daucus</taxon>
        <taxon>Daucus sect. Daucus</taxon>
    </lineage>
</organism>
<dbReference type="InterPro" id="IPR011016">
    <property type="entry name" value="Znf_RING-CH"/>
</dbReference>
<feature type="compositionally biased region" description="Polar residues" evidence="1">
    <location>
        <begin position="418"/>
        <end position="436"/>
    </location>
</feature>
<evidence type="ECO:0000313" key="2">
    <source>
        <dbReference type="EMBL" id="WOH16211.1"/>
    </source>
</evidence>
<dbReference type="PROSITE" id="PS50089">
    <property type="entry name" value="ZF_RING_2"/>
    <property type="match status" value="1"/>
</dbReference>
<accession>A0A175YI74</accession>
<dbReference type="GO" id="GO:0008270">
    <property type="term" value="F:zinc ion binding"/>
    <property type="evidence" value="ECO:0007669"/>
    <property type="project" value="InterPro"/>
</dbReference>
<dbReference type="KEGG" id="dcr:108202589"/>
<protein>
    <submittedName>
        <fullName evidence="2">Uncharacterized protein</fullName>
    </submittedName>
</protein>
<dbReference type="Proteomes" id="UP000077755">
    <property type="component" value="Chromosome 9"/>
</dbReference>
<feature type="region of interest" description="Disordered" evidence="1">
    <location>
        <begin position="115"/>
        <end position="139"/>
    </location>
</feature>
<dbReference type="InterPro" id="IPR013083">
    <property type="entry name" value="Znf_RING/FYVE/PHD"/>
</dbReference>
<dbReference type="OMA" id="FCATETA"/>
<feature type="compositionally biased region" description="Polar residues" evidence="1">
    <location>
        <begin position="606"/>
        <end position="627"/>
    </location>
</feature>
<dbReference type="SUPFAM" id="SSF57850">
    <property type="entry name" value="RING/U-box"/>
    <property type="match status" value="1"/>
</dbReference>
<name>A0A175YI74_DAUCS</name>
<reference evidence="2" key="1">
    <citation type="journal article" date="2016" name="Nat. Genet.">
        <title>A high-quality carrot genome assembly provides new insights into carotenoid accumulation and asterid genome evolution.</title>
        <authorList>
            <person name="Iorizzo M."/>
            <person name="Ellison S."/>
            <person name="Senalik D."/>
            <person name="Zeng P."/>
            <person name="Satapoomin P."/>
            <person name="Huang J."/>
            <person name="Bowman M."/>
            <person name="Iovene M."/>
            <person name="Sanseverino W."/>
            <person name="Cavagnaro P."/>
            <person name="Yildiz M."/>
            <person name="Macko-Podgorni A."/>
            <person name="Moranska E."/>
            <person name="Grzebelus E."/>
            <person name="Grzebelus D."/>
            <person name="Ashrafi H."/>
            <person name="Zheng Z."/>
            <person name="Cheng S."/>
            <person name="Spooner D."/>
            <person name="Van Deynze A."/>
            <person name="Simon P."/>
        </authorList>
    </citation>
    <scope>NUCLEOTIDE SEQUENCE</scope>
    <source>
        <tissue evidence="2">Leaf</tissue>
    </source>
</reference>
<dbReference type="EMBL" id="CP093351">
    <property type="protein sequence ID" value="WOH16211.1"/>
    <property type="molecule type" value="Genomic_DNA"/>
</dbReference>
<dbReference type="PANTHER" id="PTHR45931:SF25">
    <property type="entry name" value="E3 UBIQUITIN-PROTEIN LIGASE RLIM-LIKE ISOFORM X1"/>
    <property type="match status" value="1"/>
</dbReference>
<dbReference type="GO" id="GO:0061630">
    <property type="term" value="F:ubiquitin protein ligase activity"/>
    <property type="evidence" value="ECO:0007669"/>
    <property type="project" value="TreeGrafter"/>
</dbReference>
<feature type="compositionally biased region" description="Low complexity" evidence="1">
    <location>
        <begin position="457"/>
        <end position="475"/>
    </location>
</feature>
<keyword evidence="3" id="KW-1185">Reference proteome</keyword>
<dbReference type="GO" id="GO:0006511">
    <property type="term" value="P:ubiquitin-dependent protein catabolic process"/>
    <property type="evidence" value="ECO:0007669"/>
    <property type="project" value="TreeGrafter"/>
</dbReference>
<sequence length="773" mass="85764">MDAMDIDQVVEVPDTPDRLASQNINGKNCIRRERYVSSMANLIENADTSAAGLQGVPRNNKRATKSESRSMFIPPRHDSTKNELQGNLININSENALASRGPFRSRRTAVDHTFNHRGKSNFHPEYMGKGKALSSPNSEMAGCQGHVKVLDLTDEDDHLRTYQKFVTGSSQSKEHRKEMADKSVSPLPIVEDSHVGKINDNPRTSHRTSCQKKLVRNGCISPLNVAKAKLTAQRQNNTFLHSHQNDSGASRDSMAEVKDACRVERYGCVSPSNVSKAKQLAQTQNNTFLHPYQDDYGSSREPTAEDKHSHRVKGKGLLTHSGLLMESEAKARPLPGRVLAGKVDGASHANKAACVRSEGSSGWISTREHTRRSNPSLSDEEPLLFHRTDDPCNVNKLPRTVVARRDNKEGNITRKHSVSSQNASAAPISQTVSQKHQGGRLNDHPDSSNTVIKRQRQGSSRSHQGESSSSATSNSEFLVLGSSGEPSNARSVRTQNSHAARSFKPIIDIDEFSPETRSNGPCNIDRSSVSASDIRDRQLEADEILARELQEQLYNESNVAADREIDEHVALALQQEISQHAFASRSQHVPHPRSSSISNSHRENMLRSSQNSSTQRVTQPRGPTTNRMARLRSRFPGQPRTISSRQRNVVFPPNMDVDMRMHILEALEAFNDMGMAGSLLQAQRDFNENDYEMLLALDENNHQHGGASAAQINALPESTVQTDNLEECSICLETPSIGDTIRHLPCLHKFHKDCIDEWVRRRTTCPICKSSVT</sequence>
<feature type="region of interest" description="Disordered" evidence="1">
    <location>
        <begin position="358"/>
        <end position="498"/>
    </location>
</feature>
<dbReference type="FunFam" id="3.30.40.10:FF:000594">
    <property type="entry name" value="RING/U-box superfamily protein"/>
    <property type="match status" value="1"/>
</dbReference>
<dbReference type="SMART" id="SM00744">
    <property type="entry name" value="RINGv"/>
    <property type="match status" value="1"/>
</dbReference>
<feature type="compositionally biased region" description="Polar residues" evidence="1">
    <location>
        <begin position="515"/>
        <end position="531"/>
    </location>
</feature>
<dbReference type="GO" id="GO:0005634">
    <property type="term" value="C:nucleus"/>
    <property type="evidence" value="ECO:0007669"/>
    <property type="project" value="TreeGrafter"/>
</dbReference>
<dbReference type="Pfam" id="PF13639">
    <property type="entry name" value="zf-RING_2"/>
    <property type="match status" value="1"/>
</dbReference>
<dbReference type="InterPro" id="IPR001841">
    <property type="entry name" value="Znf_RING"/>
</dbReference>
<dbReference type="PANTHER" id="PTHR45931">
    <property type="entry name" value="SI:CH211-59O9.10"/>
    <property type="match status" value="1"/>
</dbReference>
<feature type="region of interest" description="Disordered" evidence="1">
    <location>
        <begin position="582"/>
        <end position="640"/>
    </location>
</feature>
<proteinExistence type="predicted"/>
<dbReference type="Gene3D" id="3.30.40.10">
    <property type="entry name" value="Zinc/RING finger domain, C3HC4 (zinc finger)"/>
    <property type="match status" value="1"/>
</dbReference>
<dbReference type="AlphaFoldDB" id="A0A175YI74"/>
<feature type="compositionally biased region" description="Polar residues" evidence="1">
    <location>
        <begin position="484"/>
        <end position="498"/>
    </location>
</feature>
<feature type="region of interest" description="Disordered" evidence="1">
    <location>
        <begin position="289"/>
        <end position="313"/>
    </location>
</feature>
<dbReference type="InterPro" id="IPR051834">
    <property type="entry name" value="RING_finger_E3_ligase"/>
</dbReference>
<dbReference type="SMART" id="SM00184">
    <property type="entry name" value="RING"/>
    <property type="match status" value="1"/>
</dbReference>
<evidence type="ECO:0000313" key="3">
    <source>
        <dbReference type="Proteomes" id="UP000077755"/>
    </source>
</evidence>
<evidence type="ECO:0000256" key="1">
    <source>
        <dbReference type="SAM" id="MobiDB-lite"/>
    </source>
</evidence>
<feature type="region of interest" description="Disordered" evidence="1">
    <location>
        <begin position="510"/>
        <end position="531"/>
    </location>
</feature>
<dbReference type="OrthoDB" id="8062037at2759"/>